<proteinExistence type="predicted"/>
<evidence type="ECO:0000313" key="1">
    <source>
        <dbReference type="EMBL" id="SEL25088.1"/>
    </source>
</evidence>
<reference evidence="1 2" key="1">
    <citation type="submission" date="2016-10" db="EMBL/GenBank/DDBJ databases">
        <authorList>
            <person name="de Groot N.N."/>
        </authorList>
    </citation>
    <scope>NUCLEOTIDE SEQUENCE [LARGE SCALE GENOMIC DNA]</scope>
    <source>
        <strain evidence="1 2">Nv1</strain>
    </source>
</reference>
<sequence length="92" mass="10200">MPDLAGELRQLALNCANEIKKQSPSDPDKVAKIYSRARSFAGSNCPMCWAVDGKLISLQITASCASKHTNYYECEKCRFSGVFPKPTVLERN</sequence>
<name>A0A1H7NPY9_9PROT</name>
<dbReference type="EMBL" id="FOBH01000007">
    <property type="protein sequence ID" value="SEL25088.1"/>
    <property type="molecule type" value="Genomic_DNA"/>
</dbReference>
<evidence type="ECO:0000313" key="2">
    <source>
        <dbReference type="Proteomes" id="UP000198620"/>
    </source>
</evidence>
<gene>
    <name evidence="1" type="ORF">SAMN05216387_10784</name>
</gene>
<organism evidence="1 2">
    <name type="scientific">Nitrosovibrio tenuis</name>
    <dbReference type="NCBI Taxonomy" id="1233"/>
    <lineage>
        <taxon>Bacteria</taxon>
        <taxon>Pseudomonadati</taxon>
        <taxon>Pseudomonadota</taxon>
        <taxon>Betaproteobacteria</taxon>
        <taxon>Nitrosomonadales</taxon>
        <taxon>Nitrosomonadaceae</taxon>
        <taxon>Nitrosovibrio</taxon>
    </lineage>
</organism>
<dbReference type="Proteomes" id="UP000198620">
    <property type="component" value="Unassembled WGS sequence"/>
</dbReference>
<protein>
    <submittedName>
        <fullName evidence="1">Uncharacterized protein</fullName>
    </submittedName>
</protein>
<dbReference type="AlphaFoldDB" id="A0A1H7NPY9"/>
<accession>A0A1H7NPY9</accession>
<keyword evidence="2" id="KW-1185">Reference proteome</keyword>